<dbReference type="PANTHER" id="PTHR47098:SF2">
    <property type="entry name" value="PROTEIN MAK32"/>
    <property type="match status" value="1"/>
</dbReference>
<keyword evidence="2" id="KW-0808">Transferase</keyword>
<keyword evidence="2" id="KW-0418">Kinase</keyword>
<keyword evidence="3" id="KW-1185">Reference proteome</keyword>
<dbReference type="SUPFAM" id="SSF53613">
    <property type="entry name" value="Ribokinase-like"/>
    <property type="match status" value="1"/>
</dbReference>
<dbReference type="GO" id="GO:0016301">
    <property type="term" value="F:kinase activity"/>
    <property type="evidence" value="ECO:0007669"/>
    <property type="project" value="UniProtKB-KW"/>
</dbReference>
<dbReference type="Gene3D" id="3.40.1190.20">
    <property type="match status" value="1"/>
</dbReference>
<name>A0A1Y2IDR6_TRAC3</name>
<accession>A0A1Y2IDR6</accession>
<dbReference type="OrthoDB" id="497927at2759"/>
<evidence type="ECO:0000259" key="1">
    <source>
        <dbReference type="Pfam" id="PF00294"/>
    </source>
</evidence>
<proteinExistence type="predicted"/>
<feature type="domain" description="Carbohydrate kinase PfkB" evidence="1">
    <location>
        <begin position="174"/>
        <end position="308"/>
    </location>
</feature>
<gene>
    <name evidence="2" type="ORF">PYCCODRAFT_1438628</name>
</gene>
<dbReference type="Proteomes" id="UP000193067">
    <property type="component" value="Unassembled WGS sequence"/>
</dbReference>
<dbReference type="InterPro" id="IPR011611">
    <property type="entry name" value="PfkB_dom"/>
</dbReference>
<protein>
    <submittedName>
        <fullName evidence="2">Ribokinase-like protein</fullName>
    </submittedName>
</protein>
<evidence type="ECO:0000313" key="3">
    <source>
        <dbReference type="Proteomes" id="UP000193067"/>
    </source>
</evidence>
<reference evidence="2 3" key="1">
    <citation type="journal article" date="2015" name="Biotechnol. Biofuels">
        <title>Enhanced degradation of softwood versus hardwood by the white-rot fungus Pycnoporus coccineus.</title>
        <authorList>
            <person name="Couturier M."/>
            <person name="Navarro D."/>
            <person name="Chevret D."/>
            <person name="Henrissat B."/>
            <person name="Piumi F."/>
            <person name="Ruiz-Duenas F.J."/>
            <person name="Martinez A.T."/>
            <person name="Grigoriev I.V."/>
            <person name="Riley R."/>
            <person name="Lipzen A."/>
            <person name="Berrin J.G."/>
            <person name="Master E.R."/>
            <person name="Rosso M.N."/>
        </authorList>
    </citation>
    <scope>NUCLEOTIDE SEQUENCE [LARGE SCALE GENOMIC DNA]</scope>
    <source>
        <strain evidence="2 3">BRFM310</strain>
    </source>
</reference>
<dbReference type="Pfam" id="PF00294">
    <property type="entry name" value="PfkB"/>
    <property type="match status" value="1"/>
</dbReference>
<dbReference type="AlphaFoldDB" id="A0A1Y2IDR6"/>
<dbReference type="STRING" id="1353009.A0A1Y2IDR6"/>
<sequence>MADKSDNAREFVSLGMFIIDEFSFADEHGNPTGKTQPPQIGGGGTYATIGARIWLPPSRIGMIIDRGNDFSPQIQQALDAYGSDMWLYRDNPNRGTTRAINSYRGETRGFDYLVPRIRITPRDLHGTKLERAWMIHFICSPTRANAIMSEVKADKDWHPTTVYEPIPDRCIPEELPALKEVLPDLNVLSPNADEALSLLSMPLSPTRELVEEACRRFLDMGVGPNGTGAVVIRSGAMGACVAQRGQPFSWVDAYWSGPGSSSKVVDVTGAGNSFLGGLGAGLALTNGDIWEATLYASVSASFIIEQEGLPRLTHAVDETGRQVELWNGDSPQLRLKELQDRLETTKGTK</sequence>
<evidence type="ECO:0000313" key="2">
    <source>
        <dbReference type="EMBL" id="OSC99227.1"/>
    </source>
</evidence>
<organism evidence="2 3">
    <name type="scientific">Trametes coccinea (strain BRFM310)</name>
    <name type="common">Pycnoporus coccineus</name>
    <dbReference type="NCBI Taxonomy" id="1353009"/>
    <lineage>
        <taxon>Eukaryota</taxon>
        <taxon>Fungi</taxon>
        <taxon>Dikarya</taxon>
        <taxon>Basidiomycota</taxon>
        <taxon>Agaricomycotina</taxon>
        <taxon>Agaricomycetes</taxon>
        <taxon>Polyporales</taxon>
        <taxon>Polyporaceae</taxon>
        <taxon>Trametes</taxon>
    </lineage>
</organism>
<dbReference type="InterPro" id="IPR029056">
    <property type="entry name" value="Ribokinase-like"/>
</dbReference>
<dbReference type="EMBL" id="KZ084130">
    <property type="protein sequence ID" value="OSC99227.1"/>
    <property type="molecule type" value="Genomic_DNA"/>
</dbReference>
<dbReference type="PANTHER" id="PTHR47098">
    <property type="entry name" value="PROTEIN MAK32"/>
    <property type="match status" value="1"/>
</dbReference>